<organism evidence="1 2">
    <name type="scientific">Trichonephila clavata</name>
    <name type="common">Joro spider</name>
    <name type="synonym">Nephila clavata</name>
    <dbReference type="NCBI Taxonomy" id="2740835"/>
    <lineage>
        <taxon>Eukaryota</taxon>
        <taxon>Metazoa</taxon>
        <taxon>Ecdysozoa</taxon>
        <taxon>Arthropoda</taxon>
        <taxon>Chelicerata</taxon>
        <taxon>Arachnida</taxon>
        <taxon>Araneae</taxon>
        <taxon>Araneomorphae</taxon>
        <taxon>Entelegynae</taxon>
        <taxon>Araneoidea</taxon>
        <taxon>Nephilidae</taxon>
        <taxon>Trichonephila</taxon>
    </lineage>
</organism>
<sequence length="76" mass="8545">MSNVKPKYTELIQIYISPKLVYSASSIQAEVYLENMDSENDLVNKLVGGDYKYSNGYSTEHGLPETSRILLLVESP</sequence>
<dbReference type="AlphaFoldDB" id="A0A8X6M1C7"/>
<proteinExistence type="predicted"/>
<evidence type="ECO:0000313" key="2">
    <source>
        <dbReference type="Proteomes" id="UP000887116"/>
    </source>
</evidence>
<gene>
    <name evidence="1" type="ORF">TNCT_347881</name>
</gene>
<reference evidence="1" key="1">
    <citation type="submission" date="2020-07" db="EMBL/GenBank/DDBJ databases">
        <title>Multicomponent nature underlies the extraordinary mechanical properties of spider dragline silk.</title>
        <authorList>
            <person name="Kono N."/>
            <person name="Nakamura H."/>
            <person name="Mori M."/>
            <person name="Yoshida Y."/>
            <person name="Ohtoshi R."/>
            <person name="Malay A.D."/>
            <person name="Moran D.A.P."/>
            <person name="Tomita M."/>
            <person name="Numata K."/>
            <person name="Arakawa K."/>
        </authorList>
    </citation>
    <scope>NUCLEOTIDE SEQUENCE</scope>
</reference>
<dbReference type="Proteomes" id="UP000887116">
    <property type="component" value="Unassembled WGS sequence"/>
</dbReference>
<dbReference type="EMBL" id="BMAO01019431">
    <property type="protein sequence ID" value="GFR30506.1"/>
    <property type="molecule type" value="Genomic_DNA"/>
</dbReference>
<keyword evidence="2" id="KW-1185">Reference proteome</keyword>
<comment type="caution">
    <text evidence="1">The sequence shown here is derived from an EMBL/GenBank/DDBJ whole genome shotgun (WGS) entry which is preliminary data.</text>
</comment>
<protein>
    <submittedName>
        <fullName evidence="1">Uncharacterized protein</fullName>
    </submittedName>
</protein>
<evidence type="ECO:0000313" key="1">
    <source>
        <dbReference type="EMBL" id="GFR30506.1"/>
    </source>
</evidence>
<accession>A0A8X6M1C7</accession>
<name>A0A8X6M1C7_TRICU</name>